<dbReference type="AlphaFoldDB" id="A0AAD9VGI7"/>
<dbReference type="EMBL" id="JARQWQ010000003">
    <property type="protein sequence ID" value="KAK2573122.1"/>
    <property type="molecule type" value="Genomic_DNA"/>
</dbReference>
<proteinExistence type="predicted"/>
<comment type="caution">
    <text evidence="1">The sequence shown here is derived from an EMBL/GenBank/DDBJ whole genome shotgun (WGS) entry which is preliminary data.</text>
</comment>
<keyword evidence="2" id="KW-1185">Reference proteome</keyword>
<name>A0AAD9VGI7_ACRCE</name>
<organism evidence="1 2">
    <name type="scientific">Acropora cervicornis</name>
    <name type="common">Staghorn coral</name>
    <dbReference type="NCBI Taxonomy" id="6130"/>
    <lineage>
        <taxon>Eukaryota</taxon>
        <taxon>Metazoa</taxon>
        <taxon>Cnidaria</taxon>
        <taxon>Anthozoa</taxon>
        <taxon>Hexacorallia</taxon>
        <taxon>Scleractinia</taxon>
        <taxon>Astrocoeniina</taxon>
        <taxon>Acroporidae</taxon>
        <taxon>Acropora</taxon>
    </lineage>
</organism>
<gene>
    <name evidence="1" type="ORF">P5673_002163</name>
</gene>
<evidence type="ECO:0000313" key="2">
    <source>
        <dbReference type="Proteomes" id="UP001249851"/>
    </source>
</evidence>
<reference evidence="1" key="1">
    <citation type="journal article" date="2023" name="G3 (Bethesda)">
        <title>Whole genome assembly and annotation of the endangered Caribbean coral Acropora cervicornis.</title>
        <authorList>
            <person name="Selwyn J.D."/>
            <person name="Vollmer S.V."/>
        </authorList>
    </citation>
    <scope>NUCLEOTIDE SEQUENCE</scope>
    <source>
        <strain evidence="1">K2</strain>
    </source>
</reference>
<reference evidence="1" key="2">
    <citation type="journal article" date="2023" name="Science">
        <title>Genomic signatures of disease resistance in endangered staghorn corals.</title>
        <authorList>
            <person name="Vollmer S.V."/>
            <person name="Selwyn J.D."/>
            <person name="Despard B.A."/>
            <person name="Roesel C.L."/>
        </authorList>
    </citation>
    <scope>NUCLEOTIDE SEQUENCE</scope>
    <source>
        <strain evidence="1">K2</strain>
    </source>
</reference>
<protein>
    <submittedName>
        <fullName evidence="1">Uncharacterized protein</fullName>
    </submittedName>
</protein>
<sequence length="278" mass="31447">MDLSTTNGLQLTHSLAHHTSDPSGTGQNAGNTILEHRCTCEEFLNNRTVRPSKRGVKTIKDSKCVDFVRALFRHLVGKRAACVATIVTNVQRIFCLNQLFKKEKITKQIGVVRILIDVHWFSVFGVRHFSVLLLSLRLFCKAGDRKTIDSAARIQILRNVAVCCKKIDLHPASPRAVKPNCRKQRKNIEPGSGKYHVINVIPCHQWHSWIVKEDIKANESSKFTKGCLKGNVFRLEWPIHDLHFVQKGVLLVISRHEISFIVKHDICVVLISVIGRAV</sequence>
<evidence type="ECO:0000313" key="1">
    <source>
        <dbReference type="EMBL" id="KAK2573122.1"/>
    </source>
</evidence>
<accession>A0AAD9VGI7</accession>
<dbReference type="Proteomes" id="UP001249851">
    <property type="component" value="Unassembled WGS sequence"/>
</dbReference>